<dbReference type="SUPFAM" id="SSF64593">
    <property type="entry name" value="Intermediate filament protein, coiled coil region"/>
    <property type="match status" value="2"/>
</dbReference>
<feature type="coiled-coil region" evidence="5">
    <location>
        <begin position="124"/>
        <end position="179"/>
    </location>
</feature>
<evidence type="ECO:0000256" key="4">
    <source>
        <dbReference type="RuleBase" id="RU000685"/>
    </source>
</evidence>
<accession>A0A3Q1FNU1</accession>
<dbReference type="PROSITE" id="PS00226">
    <property type="entry name" value="IF_ROD_1"/>
    <property type="match status" value="1"/>
</dbReference>
<keyword evidence="1 4" id="KW-0403">Intermediate filament</keyword>
<dbReference type="Gene3D" id="1.20.5.1160">
    <property type="entry name" value="Vasodilator-stimulated phosphoprotein"/>
    <property type="match status" value="1"/>
</dbReference>
<dbReference type="PANTHER" id="PTHR45616">
    <property type="entry name" value="GATA-TYPE DOMAIN-CONTAINING PROTEIN"/>
    <property type="match status" value="1"/>
</dbReference>
<dbReference type="FunFam" id="1.20.5.500:FF:000001">
    <property type="entry name" value="Type II keratin 23"/>
    <property type="match status" value="1"/>
</dbReference>
<dbReference type="InterPro" id="IPR003054">
    <property type="entry name" value="Keratin_II"/>
</dbReference>
<dbReference type="PRINTS" id="PR01276">
    <property type="entry name" value="TYPE2KERATIN"/>
</dbReference>
<keyword evidence="8" id="KW-1185">Reference proteome</keyword>
<dbReference type="FunFam" id="1.20.5.1160:FF:000001">
    <property type="entry name" value="Keratin type II"/>
    <property type="match status" value="1"/>
</dbReference>
<protein>
    <submittedName>
        <fullName evidence="7">Si:dkey-222n6.2</fullName>
    </submittedName>
</protein>
<dbReference type="GO" id="GO:0031424">
    <property type="term" value="P:keratinization"/>
    <property type="evidence" value="ECO:0007669"/>
    <property type="project" value="TreeGrafter"/>
</dbReference>
<evidence type="ECO:0000256" key="1">
    <source>
        <dbReference type="ARBA" id="ARBA00022754"/>
    </source>
</evidence>
<dbReference type="GO" id="GO:0030280">
    <property type="term" value="F:structural constituent of skin epidermis"/>
    <property type="evidence" value="ECO:0007669"/>
    <property type="project" value="TreeGrafter"/>
</dbReference>
<dbReference type="GO" id="GO:0045109">
    <property type="term" value="P:intermediate filament organization"/>
    <property type="evidence" value="ECO:0007669"/>
    <property type="project" value="TreeGrafter"/>
</dbReference>
<dbReference type="Proteomes" id="UP000257200">
    <property type="component" value="Unplaced"/>
</dbReference>
<reference evidence="7" key="2">
    <citation type="submission" date="2025-09" db="UniProtKB">
        <authorList>
            <consortium name="Ensembl"/>
        </authorList>
    </citation>
    <scope>IDENTIFICATION</scope>
</reference>
<dbReference type="Ensembl" id="ENSAPOT00000003230.1">
    <property type="protein sequence ID" value="ENSAPOP00000008460.1"/>
    <property type="gene ID" value="ENSAPOG00000010598.1"/>
</dbReference>
<dbReference type="AlphaFoldDB" id="A0A3Q1FNU1"/>
<dbReference type="Gene3D" id="1.20.5.170">
    <property type="match status" value="1"/>
</dbReference>
<proteinExistence type="inferred from homology"/>
<sequence>MSLRSKRSGRQGMYVSSGGFSSKSVGSYSIPKISTPTNYAAPITSVTVNKSLLTPLNIDIDPTVQAVRIKEKEQIKSLNNRFVSFIDKVRYLEQQNKMLDTKWKMLQHQTAATSNTEPMLKSYIANLQKQLDLLTNDKQRLELESDVMHRHVDDYKTKYEEEINKRNDAENEFVMLKKDVDAGYLSKVDLNDRLSSLSDEFNFLMALYDTEVRELKDSLKETSVVVQMDNSRALNMDRIVSDVKAQYEDIAARSREEAESWYKKKFDEMTAEANQYGDQLHTTKSEISELKRMITRLQQEIDAAKAQRASLDKNIVDVEERGEQAVLNAKTRIRELEQALKRAKQDMARQLREYQELMNVKLALDIEISTYRKLLEGEEQRGFSSRNSGPILIKTVETHDISYS</sequence>
<dbReference type="STRING" id="80966.ENSAPOP00000008460"/>
<organism evidence="7 8">
    <name type="scientific">Acanthochromis polyacanthus</name>
    <name type="common">spiny chromis</name>
    <dbReference type="NCBI Taxonomy" id="80966"/>
    <lineage>
        <taxon>Eukaryota</taxon>
        <taxon>Metazoa</taxon>
        <taxon>Chordata</taxon>
        <taxon>Craniata</taxon>
        <taxon>Vertebrata</taxon>
        <taxon>Euteleostomi</taxon>
        <taxon>Actinopterygii</taxon>
        <taxon>Neopterygii</taxon>
        <taxon>Teleostei</taxon>
        <taxon>Neoteleostei</taxon>
        <taxon>Acanthomorphata</taxon>
        <taxon>Ovalentaria</taxon>
        <taxon>Pomacentridae</taxon>
        <taxon>Acanthochromis</taxon>
    </lineage>
</organism>
<dbReference type="SUPFAM" id="SSF46579">
    <property type="entry name" value="Prefoldin"/>
    <property type="match status" value="1"/>
</dbReference>
<dbReference type="PANTHER" id="PTHR45616:SF9">
    <property type="entry name" value="KERATIN, TYPE II CYTOSKELETAL 8-RELATED"/>
    <property type="match status" value="1"/>
</dbReference>
<dbReference type="InterPro" id="IPR039008">
    <property type="entry name" value="IF_rod_dom"/>
</dbReference>
<dbReference type="SMART" id="SM01391">
    <property type="entry name" value="Filament"/>
    <property type="match status" value="1"/>
</dbReference>
<feature type="domain" description="IF rod" evidence="6">
    <location>
        <begin position="71"/>
        <end position="382"/>
    </location>
</feature>
<dbReference type="FunFam" id="1.20.5.170:FF:000004">
    <property type="entry name" value="Keratin, type II cytoskeletal 5"/>
    <property type="match status" value="1"/>
</dbReference>
<dbReference type="InParanoid" id="A0A3Q1FNU1"/>
<dbReference type="GO" id="GO:0045095">
    <property type="term" value="C:keratin filament"/>
    <property type="evidence" value="ECO:0007669"/>
    <property type="project" value="InterPro"/>
</dbReference>
<comment type="similarity">
    <text evidence="3 4">Belongs to the intermediate filament family.</text>
</comment>
<feature type="coiled-coil region" evidence="5">
    <location>
        <begin position="280"/>
        <end position="360"/>
    </location>
</feature>
<evidence type="ECO:0000259" key="6">
    <source>
        <dbReference type="PROSITE" id="PS51842"/>
    </source>
</evidence>
<evidence type="ECO:0000313" key="8">
    <source>
        <dbReference type="Proteomes" id="UP000257200"/>
    </source>
</evidence>
<dbReference type="InterPro" id="IPR032444">
    <property type="entry name" value="Keratin_2_head"/>
</dbReference>
<dbReference type="Pfam" id="PF00038">
    <property type="entry name" value="Filament"/>
    <property type="match status" value="1"/>
</dbReference>
<dbReference type="GO" id="GO:0005615">
    <property type="term" value="C:extracellular space"/>
    <property type="evidence" value="ECO:0007669"/>
    <property type="project" value="TreeGrafter"/>
</dbReference>
<evidence type="ECO:0000256" key="2">
    <source>
        <dbReference type="ARBA" id="ARBA00023054"/>
    </source>
</evidence>
<dbReference type="Pfam" id="PF16208">
    <property type="entry name" value="Keratin_2_head"/>
    <property type="match status" value="1"/>
</dbReference>
<evidence type="ECO:0000256" key="5">
    <source>
        <dbReference type="SAM" id="Coils"/>
    </source>
</evidence>
<keyword evidence="2 5" id="KW-0175">Coiled coil</keyword>
<evidence type="ECO:0000313" key="7">
    <source>
        <dbReference type="Ensembl" id="ENSAPOP00000008460.1"/>
    </source>
</evidence>
<dbReference type="InterPro" id="IPR018039">
    <property type="entry name" value="IF_conserved"/>
</dbReference>
<evidence type="ECO:0000256" key="3">
    <source>
        <dbReference type="ARBA" id="ARBA00061646"/>
    </source>
</evidence>
<dbReference type="Gene3D" id="1.20.5.500">
    <property type="entry name" value="Single helix bin"/>
    <property type="match status" value="1"/>
</dbReference>
<dbReference type="PROSITE" id="PS51842">
    <property type="entry name" value="IF_ROD_2"/>
    <property type="match status" value="1"/>
</dbReference>
<dbReference type="GeneTree" id="ENSGT00940000161090"/>
<reference evidence="7" key="1">
    <citation type="submission" date="2025-08" db="UniProtKB">
        <authorList>
            <consortium name="Ensembl"/>
        </authorList>
    </citation>
    <scope>IDENTIFICATION</scope>
</reference>
<name>A0A3Q1FNU1_9TELE</name>